<comment type="caution">
    <text evidence="9">The sequence shown here is derived from an EMBL/GenBank/DDBJ whole genome shotgun (WGS) entry which is preliminary data.</text>
</comment>
<feature type="transmembrane region" description="Helical" evidence="6">
    <location>
        <begin position="185"/>
        <end position="203"/>
    </location>
</feature>
<evidence type="ECO:0000256" key="5">
    <source>
        <dbReference type="ARBA" id="ARBA00023136"/>
    </source>
</evidence>
<feature type="transmembrane region" description="Helical" evidence="6">
    <location>
        <begin position="158"/>
        <end position="179"/>
    </location>
</feature>
<keyword evidence="3 6" id="KW-0256">Endoplasmic reticulum</keyword>
<reference key="1">
    <citation type="journal article" date="2014" name="PLoS Genet.">
        <title>Signature Gene Expression Reveals Novel Clues to the Molecular Mechanisms of Dimorphic Transition in Penicillium marneffei.</title>
        <authorList>
            <person name="Yang E."/>
            <person name="Wang G."/>
            <person name="Cai J."/>
            <person name="Woo P.C."/>
            <person name="Lau S.K."/>
            <person name="Yuen K.-Y."/>
            <person name="Chow W.-N."/>
            <person name="Lin X."/>
        </authorList>
    </citation>
    <scope>NUCLEOTIDE SEQUENCE [LARGE SCALE GENOMIC DNA]</scope>
    <source>
        <strain>PM1</strain>
    </source>
</reference>
<dbReference type="EMBL" id="JPOX01000030">
    <property type="protein sequence ID" value="KFX44133.1"/>
    <property type="molecule type" value="Genomic_DNA"/>
</dbReference>
<sequence>MASSGDIKYPAVNGPGKIAIASVADNVAPEASKTDAKATPSTRITNGQQLTHYHSLVYSLLSWERPRATAISFASVVFFILAARFLPLLRWVFKFLYISLGVTAAAEGAGKLILNRGLTSSFRPRKYYTLPKETVEGILEDLGQLADFFMIEFQRILFAENVLHTAAAFVAAFLSYWLIKIVPVWGLALLGTTIAYLGPLIYLSNREIIDDQIAQIQKLVNAQATHAKELANQQTARATGLVKQYANDYSSKAHEYIGNRRSASPQVAKAPAPAVKVEPISPPKFQTTDFPEAPKTEPVVDAPELEPAASTENKQEPLLAL</sequence>
<dbReference type="HOGENOM" id="CLU_046578_1_0_1"/>
<name>A0A093XG00_TALMA</name>
<accession>A0A093XG00</accession>
<evidence type="ECO:0000256" key="3">
    <source>
        <dbReference type="ARBA" id="ARBA00022824"/>
    </source>
</evidence>
<keyword evidence="5 6" id="KW-0472">Membrane</keyword>
<dbReference type="eggNOG" id="KOG1792">
    <property type="taxonomic scope" value="Eukaryota"/>
</dbReference>
<feature type="transmembrane region" description="Helical" evidence="6">
    <location>
        <begin position="68"/>
        <end position="89"/>
    </location>
</feature>
<gene>
    <name evidence="9" type="ORF">GQ26_0300540</name>
</gene>
<evidence type="ECO:0000259" key="8">
    <source>
        <dbReference type="PROSITE" id="PS50845"/>
    </source>
</evidence>
<feature type="region of interest" description="Disordered" evidence="7">
    <location>
        <begin position="260"/>
        <end position="321"/>
    </location>
</feature>
<comment type="subcellular location">
    <subcellularLocation>
        <location evidence="1 6">Endoplasmic reticulum membrane</location>
        <topology evidence="1 6">Multi-pass membrane protein</topology>
    </subcellularLocation>
</comment>
<dbReference type="Pfam" id="PF02453">
    <property type="entry name" value="Reticulon"/>
    <property type="match status" value="1"/>
</dbReference>
<protein>
    <recommendedName>
        <fullName evidence="6">Reticulon-like protein</fullName>
    </recommendedName>
</protein>
<evidence type="ECO:0000256" key="7">
    <source>
        <dbReference type="SAM" id="MobiDB-lite"/>
    </source>
</evidence>
<feature type="compositionally biased region" description="Low complexity" evidence="7">
    <location>
        <begin position="262"/>
        <end position="277"/>
    </location>
</feature>
<dbReference type="AlphaFoldDB" id="A0A093XG00"/>
<reference evidence="9" key="2">
    <citation type="journal article" date="2014" name="PLoS Genet.">
        <title>Signature gene expression reveals novel clues to the molecular mechanisms of dimorphic transition in Penicillium marneffei.</title>
        <authorList>
            <person name="Yang E."/>
            <person name="Wang G."/>
            <person name="Cai J."/>
            <person name="Woo P.C."/>
            <person name="Lau S.K."/>
            <person name="Yuen K.-Y."/>
            <person name="Chow W.-N."/>
            <person name="Lin X."/>
        </authorList>
    </citation>
    <scope>NUCLEOTIDE SEQUENCE</scope>
    <source>
        <strain evidence="9">PM1</strain>
    </source>
</reference>
<keyword evidence="2 6" id="KW-0812">Transmembrane</keyword>
<organism evidence="9">
    <name type="scientific">Talaromyces marneffei PM1</name>
    <dbReference type="NCBI Taxonomy" id="1077442"/>
    <lineage>
        <taxon>Eukaryota</taxon>
        <taxon>Fungi</taxon>
        <taxon>Dikarya</taxon>
        <taxon>Ascomycota</taxon>
        <taxon>Pezizomycotina</taxon>
        <taxon>Eurotiomycetes</taxon>
        <taxon>Eurotiomycetidae</taxon>
        <taxon>Eurotiales</taxon>
        <taxon>Trichocomaceae</taxon>
        <taxon>Talaromyces</taxon>
        <taxon>Talaromyces sect. Talaromyces</taxon>
    </lineage>
</organism>
<dbReference type="InterPro" id="IPR003388">
    <property type="entry name" value="Reticulon"/>
</dbReference>
<feature type="domain" description="Reticulon" evidence="8">
    <location>
        <begin position="57"/>
        <end position="254"/>
    </location>
</feature>
<evidence type="ECO:0000256" key="6">
    <source>
        <dbReference type="RuleBase" id="RU363132"/>
    </source>
</evidence>
<evidence type="ECO:0000256" key="4">
    <source>
        <dbReference type="ARBA" id="ARBA00022989"/>
    </source>
</evidence>
<evidence type="ECO:0000256" key="1">
    <source>
        <dbReference type="ARBA" id="ARBA00004477"/>
    </source>
</evidence>
<dbReference type="PROSITE" id="PS50845">
    <property type="entry name" value="RETICULON"/>
    <property type="match status" value="1"/>
</dbReference>
<evidence type="ECO:0000256" key="2">
    <source>
        <dbReference type="ARBA" id="ARBA00022692"/>
    </source>
</evidence>
<dbReference type="GO" id="GO:0005789">
    <property type="term" value="C:endoplasmic reticulum membrane"/>
    <property type="evidence" value="ECO:0007669"/>
    <property type="project" value="UniProtKB-SubCell"/>
</dbReference>
<proteinExistence type="predicted"/>
<keyword evidence="4 6" id="KW-1133">Transmembrane helix</keyword>
<evidence type="ECO:0000313" key="9">
    <source>
        <dbReference type="EMBL" id="KFX44133.1"/>
    </source>
</evidence>